<gene>
    <name evidence="4" type="ORF">BST13_32175</name>
</gene>
<feature type="domain" description="ParB-like N-terminal" evidence="3">
    <location>
        <begin position="19"/>
        <end position="104"/>
    </location>
</feature>
<dbReference type="SUPFAM" id="SSF109709">
    <property type="entry name" value="KorB DNA-binding domain-like"/>
    <property type="match status" value="1"/>
</dbReference>
<keyword evidence="5" id="KW-1185">Reference proteome</keyword>
<dbReference type="InterPro" id="IPR036086">
    <property type="entry name" value="ParB/Sulfiredoxin_sf"/>
</dbReference>
<dbReference type="STRING" id="1927124.BST13_32175"/>
<dbReference type="PANTHER" id="PTHR33375">
    <property type="entry name" value="CHROMOSOME-PARTITIONING PROTEIN PARB-RELATED"/>
    <property type="match status" value="1"/>
</dbReference>
<dbReference type="OrthoDB" id="3846919at2"/>
<dbReference type="SMART" id="SM00470">
    <property type="entry name" value="ParB"/>
    <property type="match status" value="1"/>
</dbReference>
<dbReference type="Proteomes" id="UP000192448">
    <property type="component" value="Unassembled WGS sequence"/>
</dbReference>
<reference evidence="4 5" key="1">
    <citation type="submission" date="2017-02" db="EMBL/GenBank/DDBJ databases">
        <title>The new phylogeny of genus Mycobacterium.</title>
        <authorList>
            <person name="Tortoli E."/>
            <person name="Trovato A."/>
            <person name="Cirillo D.M."/>
        </authorList>
    </citation>
    <scope>NUCLEOTIDE SEQUENCE [LARGE SCALE GENOMIC DNA]</scope>
    <source>
        <strain evidence="4 5">RW6</strain>
    </source>
</reference>
<proteinExistence type="predicted"/>
<dbReference type="Gene3D" id="3.90.1530.10">
    <property type="entry name" value="Conserved hypothetical protein from pyrococcus furiosus pfu- 392566-001, ParB domain"/>
    <property type="match status" value="1"/>
</dbReference>
<sequence length="563" mass="61219">MADTTSQAVVETEQFGTLEHLDPATLDIDDNVRDDATLDKTFVASIAENGVLVPITAVRSAEDPSVIRVRNGQMRTLAARELGLTSIPVYVLPSSAADASEETVERIVHQIVTNDRVKALTEAQRVRGIQQMLNAGVSQTKVAKKLSVKRETVKAAAAAGKSDAAMTALGSGQLSLEEAAALSEFDGDDDAIEKLIAVAGTSRFAYKVEEFRQARERDRAYAAAVQDFTERGYRVIEHDDLPAWGDLSCVELGSLLTPDGEPATEAAITDPVHWAVVLYEEDGHADAETGEIVDPDTVDWTTRGDIDATPEDGMRHANTVVDATIYTPDWYCLDYQAAGLQLCQKLLDRVEGAAVTELTDADGDVEDEDMRAQAAQAEADAAAQRDAELRRERRKVIILNRMGDSAAHVRREFVTKLLTRKTPPKGAAIFVADCLVRDPALIKEFHGATRTAKMLGVDSTAELKKLVNDLAPTADGRAQVITLGLVLGALEARTPKDAWRYRGYDEVKAADYLRFLVANSYELTDVEQIIAGERTADEVYDATLQSDEPDTEGHDDESAEESD</sequence>
<dbReference type="GO" id="GO:0005694">
    <property type="term" value="C:chromosome"/>
    <property type="evidence" value="ECO:0007669"/>
    <property type="project" value="TreeGrafter"/>
</dbReference>
<dbReference type="InterPro" id="IPR003115">
    <property type="entry name" value="ParB_N"/>
</dbReference>
<protein>
    <recommendedName>
        <fullName evidence="3">ParB-like N-terminal domain-containing protein</fullName>
    </recommendedName>
</protein>
<evidence type="ECO:0000313" key="4">
    <source>
        <dbReference type="EMBL" id="ORA26314.1"/>
    </source>
</evidence>
<dbReference type="GO" id="GO:0007059">
    <property type="term" value="P:chromosome segregation"/>
    <property type="evidence" value="ECO:0007669"/>
    <property type="project" value="TreeGrafter"/>
</dbReference>
<evidence type="ECO:0000256" key="2">
    <source>
        <dbReference type="SAM" id="MobiDB-lite"/>
    </source>
</evidence>
<evidence type="ECO:0000313" key="5">
    <source>
        <dbReference type="Proteomes" id="UP000192448"/>
    </source>
</evidence>
<dbReference type="InterPro" id="IPR050336">
    <property type="entry name" value="Chromosome_partition/occlusion"/>
</dbReference>
<feature type="region of interest" description="Disordered" evidence="2">
    <location>
        <begin position="539"/>
        <end position="563"/>
    </location>
</feature>
<evidence type="ECO:0000256" key="1">
    <source>
        <dbReference type="SAM" id="Coils"/>
    </source>
</evidence>
<feature type="compositionally biased region" description="Acidic residues" evidence="2">
    <location>
        <begin position="547"/>
        <end position="563"/>
    </location>
</feature>
<keyword evidence="1" id="KW-0175">Coiled coil</keyword>
<dbReference type="AlphaFoldDB" id="A0A1X0A8I1"/>
<comment type="caution">
    <text evidence="4">The sequence shown here is derived from an EMBL/GenBank/DDBJ whole genome shotgun (WGS) entry which is preliminary data.</text>
</comment>
<dbReference type="Gene3D" id="1.10.10.2830">
    <property type="match status" value="1"/>
</dbReference>
<dbReference type="PANTHER" id="PTHR33375:SF1">
    <property type="entry name" value="CHROMOSOME-PARTITIONING PROTEIN PARB-RELATED"/>
    <property type="match status" value="1"/>
</dbReference>
<organism evidence="4 5">
    <name type="scientific">Mycobacterium aquaticum</name>
    <dbReference type="NCBI Taxonomy" id="1927124"/>
    <lineage>
        <taxon>Bacteria</taxon>
        <taxon>Bacillati</taxon>
        <taxon>Actinomycetota</taxon>
        <taxon>Actinomycetes</taxon>
        <taxon>Mycobacteriales</taxon>
        <taxon>Mycobacteriaceae</taxon>
        <taxon>Mycobacterium</taxon>
    </lineage>
</organism>
<feature type="coiled-coil region" evidence="1">
    <location>
        <begin position="365"/>
        <end position="392"/>
    </location>
</feature>
<evidence type="ECO:0000259" key="3">
    <source>
        <dbReference type="SMART" id="SM00470"/>
    </source>
</evidence>
<name>A0A1X0A8I1_9MYCO</name>
<dbReference type="SUPFAM" id="SSF110849">
    <property type="entry name" value="ParB/Sulfiredoxin"/>
    <property type="match status" value="1"/>
</dbReference>
<dbReference type="RefSeq" id="WP_083169370.1">
    <property type="nucleotide sequence ID" value="NZ_MVHF01000050.1"/>
</dbReference>
<accession>A0A1X0A8I1</accession>
<dbReference type="EMBL" id="MVHF01000050">
    <property type="protein sequence ID" value="ORA26314.1"/>
    <property type="molecule type" value="Genomic_DNA"/>
</dbReference>